<evidence type="ECO:0000256" key="9">
    <source>
        <dbReference type="SAM" id="SignalP"/>
    </source>
</evidence>
<evidence type="ECO:0000313" key="11">
    <source>
        <dbReference type="EMBL" id="EDK41092.2"/>
    </source>
</evidence>
<evidence type="ECO:0000256" key="4">
    <source>
        <dbReference type="ARBA" id="ARBA00022692"/>
    </source>
</evidence>
<dbReference type="SUPFAM" id="SSF103473">
    <property type="entry name" value="MFS general substrate transporter"/>
    <property type="match status" value="1"/>
</dbReference>
<evidence type="ECO:0000256" key="8">
    <source>
        <dbReference type="SAM" id="Phobius"/>
    </source>
</evidence>
<feature type="transmembrane region" description="Helical" evidence="8">
    <location>
        <begin position="56"/>
        <end position="76"/>
    </location>
</feature>
<dbReference type="Pfam" id="PF00083">
    <property type="entry name" value="Sugar_tr"/>
    <property type="match status" value="1"/>
</dbReference>
<dbReference type="GeneID" id="5124460"/>
<feature type="transmembrane region" description="Helical" evidence="8">
    <location>
        <begin position="335"/>
        <end position="357"/>
    </location>
</feature>
<organism evidence="11 12">
    <name type="scientific">Meyerozyma guilliermondii (strain ATCC 6260 / CBS 566 / DSM 6381 / JCM 1539 / NBRC 10279 / NRRL Y-324)</name>
    <name type="common">Yeast</name>
    <name type="synonym">Candida guilliermondii</name>
    <dbReference type="NCBI Taxonomy" id="294746"/>
    <lineage>
        <taxon>Eukaryota</taxon>
        <taxon>Fungi</taxon>
        <taxon>Dikarya</taxon>
        <taxon>Ascomycota</taxon>
        <taxon>Saccharomycotina</taxon>
        <taxon>Pichiomycetes</taxon>
        <taxon>Debaryomycetaceae</taxon>
        <taxon>Meyerozyma</taxon>
    </lineage>
</organism>
<feature type="signal peptide" evidence="9">
    <location>
        <begin position="1"/>
        <end position="21"/>
    </location>
</feature>
<dbReference type="AlphaFoldDB" id="A5DPI9"/>
<comment type="similarity">
    <text evidence="2 7">Belongs to the major facilitator superfamily. Sugar transporter (TC 2.A.1.1) family.</text>
</comment>
<dbReference type="InParanoid" id="A5DPI9"/>
<dbReference type="FunFam" id="1.20.1250.20:FF:000134">
    <property type="entry name" value="MFS sugar transporter protein"/>
    <property type="match status" value="1"/>
</dbReference>
<dbReference type="HOGENOM" id="CLU_001265_30_3_1"/>
<dbReference type="PANTHER" id="PTHR48022">
    <property type="entry name" value="PLASTIDIC GLUCOSE TRANSPORTER 4"/>
    <property type="match status" value="1"/>
</dbReference>
<feature type="transmembrane region" description="Helical" evidence="8">
    <location>
        <begin position="308"/>
        <end position="328"/>
    </location>
</feature>
<feature type="transmembrane region" description="Helical" evidence="8">
    <location>
        <begin position="88"/>
        <end position="106"/>
    </location>
</feature>
<keyword evidence="9" id="KW-0732">Signal</keyword>
<dbReference type="PROSITE" id="PS50850">
    <property type="entry name" value="MFS"/>
    <property type="match status" value="1"/>
</dbReference>
<dbReference type="InterPro" id="IPR005829">
    <property type="entry name" value="Sugar_transporter_CS"/>
</dbReference>
<dbReference type="Proteomes" id="UP000001997">
    <property type="component" value="Unassembled WGS sequence"/>
</dbReference>
<dbReference type="EMBL" id="CH408161">
    <property type="protein sequence ID" value="EDK41092.2"/>
    <property type="molecule type" value="Genomic_DNA"/>
</dbReference>
<evidence type="ECO:0000256" key="7">
    <source>
        <dbReference type="RuleBase" id="RU003346"/>
    </source>
</evidence>
<feature type="transmembrane region" description="Helical" evidence="8">
    <location>
        <begin position="176"/>
        <end position="197"/>
    </location>
</feature>
<reference evidence="11 12" key="1">
    <citation type="journal article" date="2009" name="Nature">
        <title>Evolution of pathogenicity and sexual reproduction in eight Candida genomes.</title>
        <authorList>
            <person name="Butler G."/>
            <person name="Rasmussen M.D."/>
            <person name="Lin M.F."/>
            <person name="Santos M.A."/>
            <person name="Sakthikumar S."/>
            <person name="Munro C.A."/>
            <person name="Rheinbay E."/>
            <person name="Grabherr M."/>
            <person name="Forche A."/>
            <person name="Reedy J.L."/>
            <person name="Agrafioti I."/>
            <person name="Arnaud M.B."/>
            <person name="Bates S."/>
            <person name="Brown A.J."/>
            <person name="Brunke S."/>
            <person name="Costanzo M.C."/>
            <person name="Fitzpatrick D.A."/>
            <person name="de Groot P.W."/>
            <person name="Harris D."/>
            <person name="Hoyer L.L."/>
            <person name="Hube B."/>
            <person name="Klis F.M."/>
            <person name="Kodira C."/>
            <person name="Lennard N."/>
            <person name="Logue M.E."/>
            <person name="Martin R."/>
            <person name="Neiman A.M."/>
            <person name="Nikolaou E."/>
            <person name="Quail M.A."/>
            <person name="Quinn J."/>
            <person name="Santos M.C."/>
            <person name="Schmitzberger F.F."/>
            <person name="Sherlock G."/>
            <person name="Shah P."/>
            <person name="Silverstein K.A."/>
            <person name="Skrzypek M.S."/>
            <person name="Soll D."/>
            <person name="Staggs R."/>
            <person name="Stansfield I."/>
            <person name="Stumpf M.P."/>
            <person name="Sudbery P.E."/>
            <person name="Srikantha T."/>
            <person name="Zeng Q."/>
            <person name="Berman J."/>
            <person name="Berriman M."/>
            <person name="Heitman J."/>
            <person name="Gow N.A."/>
            <person name="Lorenz M.C."/>
            <person name="Birren B.W."/>
            <person name="Kellis M."/>
            <person name="Cuomo C.A."/>
        </authorList>
    </citation>
    <scope>NUCLEOTIDE SEQUENCE [LARGE SCALE GENOMIC DNA]</scope>
    <source>
        <strain evidence="12">ATCC 6260 / CBS 566 / DSM 6381 / JCM 1539 / NBRC 10279 / NRRL Y-324</strain>
    </source>
</reference>
<evidence type="ECO:0000256" key="5">
    <source>
        <dbReference type="ARBA" id="ARBA00022989"/>
    </source>
</evidence>
<accession>A5DPI9</accession>
<keyword evidence="4 8" id="KW-0812">Transmembrane</keyword>
<dbReference type="GO" id="GO:0016020">
    <property type="term" value="C:membrane"/>
    <property type="evidence" value="ECO:0007669"/>
    <property type="project" value="UniProtKB-SubCell"/>
</dbReference>
<evidence type="ECO:0000313" key="12">
    <source>
        <dbReference type="Proteomes" id="UP000001997"/>
    </source>
</evidence>
<keyword evidence="5 8" id="KW-1133">Transmembrane helix</keyword>
<dbReference type="PANTHER" id="PTHR48022:SF26">
    <property type="entry name" value="MAJOR FACILITATOR SUPERFAMILY (MFS) PROFILE DOMAIN-CONTAINING PROTEIN-RELATED"/>
    <property type="match status" value="1"/>
</dbReference>
<evidence type="ECO:0000256" key="6">
    <source>
        <dbReference type="ARBA" id="ARBA00023136"/>
    </source>
</evidence>
<dbReference type="OMA" id="ANWMNYG"/>
<evidence type="ECO:0000256" key="3">
    <source>
        <dbReference type="ARBA" id="ARBA00022448"/>
    </source>
</evidence>
<feature type="transmembrane region" description="Helical" evidence="8">
    <location>
        <begin position="363"/>
        <end position="384"/>
    </location>
</feature>
<dbReference type="PROSITE" id="PS00217">
    <property type="entry name" value="SUGAR_TRANSPORT_2"/>
    <property type="match status" value="1"/>
</dbReference>
<dbReference type="VEuPathDB" id="FungiDB:PGUG_05190"/>
<dbReference type="InterPro" id="IPR003663">
    <property type="entry name" value="Sugar/inositol_transpt"/>
</dbReference>
<feature type="domain" description="Major facilitator superfamily (MFS) profile" evidence="10">
    <location>
        <begin position="16"/>
        <end position="458"/>
    </location>
</feature>
<dbReference type="Gene3D" id="1.20.1250.20">
    <property type="entry name" value="MFS general substrate transporter like domains"/>
    <property type="match status" value="1"/>
</dbReference>
<name>A5DPI9_PICGU</name>
<gene>
    <name evidence="11" type="ORF">PGUG_05190</name>
</gene>
<feature type="transmembrane region" description="Helical" evidence="8">
    <location>
        <begin position="269"/>
        <end position="288"/>
    </location>
</feature>
<dbReference type="eggNOG" id="KOG0254">
    <property type="taxonomic scope" value="Eukaryota"/>
</dbReference>
<dbReference type="GO" id="GO:0005351">
    <property type="term" value="F:carbohydrate:proton symporter activity"/>
    <property type="evidence" value="ECO:0007669"/>
    <property type="project" value="TreeGrafter"/>
</dbReference>
<keyword evidence="3 7" id="KW-0813">Transport</keyword>
<dbReference type="KEGG" id="pgu:PGUG_05190"/>
<feature type="chain" id="PRO_5002681181" description="Major facilitator superfamily (MFS) profile domain-containing protein" evidence="9">
    <location>
        <begin position="22"/>
        <end position="532"/>
    </location>
</feature>
<evidence type="ECO:0000256" key="1">
    <source>
        <dbReference type="ARBA" id="ARBA00004141"/>
    </source>
</evidence>
<dbReference type="InterPro" id="IPR020846">
    <property type="entry name" value="MFS_dom"/>
</dbReference>
<dbReference type="RefSeq" id="XP_001482170.2">
    <property type="nucleotide sequence ID" value="XM_001482120.1"/>
</dbReference>
<dbReference type="InterPro" id="IPR050360">
    <property type="entry name" value="MFS_Sugar_Transporters"/>
</dbReference>
<keyword evidence="6 8" id="KW-0472">Membrane</keyword>
<comment type="subcellular location">
    <subcellularLocation>
        <location evidence="1">Membrane</location>
        <topology evidence="1">Multi-pass membrane protein</topology>
    </subcellularLocation>
</comment>
<dbReference type="NCBIfam" id="TIGR00879">
    <property type="entry name" value="SP"/>
    <property type="match status" value="1"/>
</dbReference>
<evidence type="ECO:0000256" key="2">
    <source>
        <dbReference type="ARBA" id="ARBA00010992"/>
    </source>
</evidence>
<protein>
    <recommendedName>
        <fullName evidence="10">Major facilitator superfamily (MFS) profile domain-containing protein</fullName>
    </recommendedName>
</protein>
<dbReference type="InterPro" id="IPR005828">
    <property type="entry name" value="MFS_sugar_transport-like"/>
</dbReference>
<feature type="transmembrane region" description="Helical" evidence="8">
    <location>
        <begin position="435"/>
        <end position="454"/>
    </location>
</feature>
<sequence length="532" mass="59494">MKKHLGMSGRLLLSLLTLANGLTMGWFGYDQGVFSGVLISEDFLNHFPKIKNNHNVSGITSSCFSLGAFCGAIFAFTFGEKIGRRKTILLGSLFNVIGAVLQIASFHLPMLIVGRIVNGFGMGMTSSTCPIYQAESTKAKYRGRLVVLGSVSNTAAYMLSNWMNFGLYFSSGPLEWRFPLAFQLVFPLISVPIMLIAPESPRWLMNHGRLEEGYQTIAALWGKNLSFDDEVVKTEYYNILASIEEEKAAQVPLKKVLIGKDKHKNLRRVILGCGTQFMQQFTGVNALGYYMPTILTVQLGFSKETAKLLTACNATSYLGAALVCLIIIDKIGRRIMMLYGSIGCCITYIIAAIAMKVSETRDTYAMGALTVSMFFVYYVIYGTSYAKVPWVYSSEINSIGWRTRGAAAATATNWICGFCITQYTDIAVTNMRWGFYLLFAMIVLCYAPVVWFFYPETAKRTLEDINFMFDSYDTLFLGKHKELRQRSRPQLFIDAEVERIDAIKAANHGKIYDEKLDAYHVEDAKSSRSSNV</sequence>
<evidence type="ECO:0000259" key="10">
    <source>
        <dbReference type="PROSITE" id="PS50850"/>
    </source>
</evidence>
<keyword evidence="12" id="KW-1185">Reference proteome</keyword>
<dbReference type="OrthoDB" id="6133115at2759"/>
<dbReference type="PRINTS" id="PR00171">
    <property type="entry name" value="SUGRTRNSPORT"/>
</dbReference>
<dbReference type="InterPro" id="IPR036259">
    <property type="entry name" value="MFS_trans_sf"/>
</dbReference>
<proteinExistence type="inferred from homology"/>